<evidence type="ECO:0000256" key="8">
    <source>
        <dbReference type="ARBA" id="ARBA00044876"/>
    </source>
</evidence>
<evidence type="ECO:0000256" key="5">
    <source>
        <dbReference type="ARBA" id="ARBA00022989"/>
    </source>
</evidence>
<evidence type="ECO:0000256" key="7">
    <source>
        <dbReference type="ARBA" id="ARBA00023228"/>
    </source>
</evidence>
<evidence type="ECO:0000256" key="10">
    <source>
        <dbReference type="ARBA" id="ARBA00044881"/>
    </source>
</evidence>
<keyword evidence="4 25" id="KW-0812">Transmembrane</keyword>
<dbReference type="EMBL" id="JBFXLQ010000005">
    <property type="protein sequence ID" value="KAL2870527.1"/>
    <property type="molecule type" value="Genomic_DNA"/>
</dbReference>
<name>A0ABR4M1M1_9EURO</name>
<comment type="catalytic activity">
    <reaction evidence="17">
        <text>L-arginyl-glycine(out) = L-arginyl-glycine(in)</text>
        <dbReference type="Rhea" id="RHEA:79391"/>
        <dbReference type="ChEBI" id="CHEBI:229955"/>
    </reaction>
</comment>
<dbReference type="Gene3D" id="1.20.1250.20">
    <property type="entry name" value="MFS general substrate transporter like domains"/>
    <property type="match status" value="1"/>
</dbReference>
<comment type="subcellular location">
    <subcellularLocation>
        <location evidence="1">Lysosome membrane</location>
        <topology evidence="1">Multi-pass membrane protein</topology>
    </subcellularLocation>
</comment>
<evidence type="ECO:0000256" key="19">
    <source>
        <dbReference type="ARBA" id="ARBA00044919"/>
    </source>
</evidence>
<keyword evidence="3" id="KW-0813">Transport</keyword>
<evidence type="ECO:0000313" key="27">
    <source>
        <dbReference type="Proteomes" id="UP001610432"/>
    </source>
</evidence>
<comment type="catalytic activity">
    <reaction evidence="20">
        <text>L-lysyl-glycine(out) = L-lysyl-glycine(in)</text>
        <dbReference type="Rhea" id="RHEA:79407"/>
        <dbReference type="ChEBI" id="CHEBI:191202"/>
    </reaction>
</comment>
<evidence type="ECO:0000256" key="12">
    <source>
        <dbReference type="ARBA" id="ARBA00044891"/>
    </source>
</evidence>
<dbReference type="GeneID" id="98147293"/>
<comment type="catalytic activity">
    <reaction evidence="16">
        <text>L-lysyl-L-lysine(out) = L-lysyl-L-lysine(in)</text>
        <dbReference type="Rhea" id="RHEA:79403"/>
        <dbReference type="ChEBI" id="CHEBI:229956"/>
    </reaction>
</comment>
<comment type="catalytic activity">
    <reaction evidence="15">
        <text>L-arginyl-L-alpha-amino acid(out) = L-arginyl-L-alpha-amino acid(in)</text>
        <dbReference type="Rhea" id="RHEA:79371"/>
        <dbReference type="ChEBI" id="CHEBI:84315"/>
    </reaction>
</comment>
<dbReference type="InterPro" id="IPR011701">
    <property type="entry name" value="MFS"/>
</dbReference>
<comment type="catalytic activity">
    <reaction evidence="19">
        <text>L-alanyl-L-lysine(out) = L-alanyl-L-lysine(in)</text>
        <dbReference type="Rhea" id="RHEA:79415"/>
        <dbReference type="ChEBI" id="CHEBI:192470"/>
    </reaction>
</comment>
<evidence type="ECO:0000256" key="17">
    <source>
        <dbReference type="ARBA" id="ARBA00044903"/>
    </source>
</evidence>
<dbReference type="PANTHER" id="PTHR23512:SF3">
    <property type="entry name" value="MAJOR FACILITATOR SUPERFAMILY DOMAIN-CONTAINING PROTEIN 1"/>
    <property type="match status" value="1"/>
</dbReference>
<evidence type="ECO:0000256" key="9">
    <source>
        <dbReference type="ARBA" id="ARBA00044878"/>
    </source>
</evidence>
<evidence type="ECO:0000256" key="22">
    <source>
        <dbReference type="ARBA" id="ARBA00045018"/>
    </source>
</evidence>
<feature type="transmembrane region" description="Helical" evidence="25">
    <location>
        <begin position="67"/>
        <end position="86"/>
    </location>
</feature>
<comment type="similarity">
    <text evidence="2">Belongs to the major facilitator superfamily.</text>
</comment>
<comment type="catalytic activity">
    <reaction evidence="9">
        <text>L-histidyl-glycine(out) = L-histidyl-glycine(in)</text>
        <dbReference type="Rhea" id="RHEA:79395"/>
        <dbReference type="ChEBI" id="CHEBI:229957"/>
    </reaction>
</comment>
<comment type="catalytic activity">
    <reaction evidence="10">
        <text>L-alpha-aminoacyl-L-arginine(out) = L-alpha-aminoacyl-L-arginine(in)</text>
        <dbReference type="Rhea" id="RHEA:79367"/>
        <dbReference type="ChEBI" id="CHEBI:229968"/>
    </reaction>
</comment>
<evidence type="ECO:0000256" key="21">
    <source>
        <dbReference type="ARBA" id="ARBA00044985"/>
    </source>
</evidence>
<sequence length="94" mass="10174">MTHWRVLAAVVYDIPAPLSIPISEHLSFSDHQTAYLVSLLYTVYSAPSIVLPFLSGTAVQRFGERRLLLATLSTIAIGQLLFALAVQTKDSGSG</sequence>
<dbReference type="PANTHER" id="PTHR23512">
    <property type="entry name" value="MAJOR FACILITATOR SUPERFAMILY DOMAIN-CONTAINING PROTEIN 1"/>
    <property type="match status" value="1"/>
</dbReference>
<protein>
    <recommendedName>
        <fullName evidence="21">Lysosomal dipeptide transporter MFSD1</fullName>
    </recommendedName>
    <alternativeName>
        <fullName evidence="22">Major facilitator superfamily domain-containing protein 1</fullName>
    </alternativeName>
</protein>
<evidence type="ECO:0000256" key="20">
    <source>
        <dbReference type="ARBA" id="ARBA00044924"/>
    </source>
</evidence>
<evidence type="ECO:0000256" key="23">
    <source>
        <dbReference type="ARBA" id="ARBA00045709"/>
    </source>
</evidence>
<evidence type="ECO:0000256" key="13">
    <source>
        <dbReference type="ARBA" id="ARBA00044893"/>
    </source>
</evidence>
<evidence type="ECO:0000256" key="2">
    <source>
        <dbReference type="ARBA" id="ARBA00008335"/>
    </source>
</evidence>
<comment type="catalytic activity">
    <reaction evidence="14">
        <text>L-aspartyl-L-lysine(out) = L-aspartyl-L-lysine(in)</text>
        <dbReference type="Rhea" id="RHEA:79411"/>
        <dbReference type="ChEBI" id="CHEBI:229953"/>
    </reaction>
</comment>
<dbReference type="RefSeq" id="XP_070889506.1">
    <property type="nucleotide sequence ID" value="XM_071032221.1"/>
</dbReference>
<comment type="caution">
    <text evidence="26">The sequence shown here is derived from an EMBL/GenBank/DDBJ whole genome shotgun (WGS) entry which is preliminary data.</text>
</comment>
<comment type="catalytic activity">
    <reaction evidence="11">
        <text>L-alpha-aminoacyl-L-histidine(out) = L-alpha-aminoacyl-L-histidine(in)</text>
        <dbReference type="Rhea" id="RHEA:79375"/>
        <dbReference type="ChEBI" id="CHEBI:229967"/>
    </reaction>
</comment>
<proteinExistence type="inferred from homology"/>
<evidence type="ECO:0000313" key="26">
    <source>
        <dbReference type="EMBL" id="KAL2870527.1"/>
    </source>
</evidence>
<evidence type="ECO:0000256" key="18">
    <source>
        <dbReference type="ARBA" id="ARBA00044912"/>
    </source>
</evidence>
<evidence type="ECO:0000256" key="3">
    <source>
        <dbReference type="ARBA" id="ARBA00022448"/>
    </source>
</evidence>
<comment type="function">
    <text evidence="23">Lysosomal dipeptide uniporter that selectively exports lysine, arginine or histidine-containing dipeptides with a net positive charge from the lysosome lumen into the cytosol. Could play a role in a specific type of protein O-glycosylation indirectly regulating macrophages migration and tissue invasion. Also essential for liver homeostasis.</text>
</comment>
<keyword evidence="7" id="KW-0458">Lysosome</keyword>
<evidence type="ECO:0000256" key="25">
    <source>
        <dbReference type="SAM" id="Phobius"/>
    </source>
</evidence>
<comment type="catalytic activity">
    <reaction evidence="12">
        <text>L-lysyl-L-alpha-amino acid(out) = L-lysyl-L-alpha-amino acid(in)</text>
        <dbReference type="Rhea" id="RHEA:79387"/>
        <dbReference type="ChEBI" id="CHEBI:229965"/>
    </reaction>
</comment>
<comment type="catalytic activity">
    <reaction evidence="8">
        <text>L-lysyl-L-alanine(out) = L-lysyl-L-alanine(in)</text>
        <dbReference type="Rhea" id="RHEA:79399"/>
        <dbReference type="ChEBI" id="CHEBI:229954"/>
    </reaction>
</comment>
<evidence type="ECO:0000256" key="16">
    <source>
        <dbReference type="ARBA" id="ARBA00044900"/>
    </source>
</evidence>
<comment type="catalytic activity">
    <reaction evidence="13">
        <text>L-alpha-aminoacyl-L-lysine(out) = L-alpha-aminoacyl-L-lysine(in)</text>
        <dbReference type="Rhea" id="RHEA:79383"/>
        <dbReference type="ChEBI" id="CHEBI:229966"/>
    </reaction>
</comment>
<keyword evidence="6 25" id="KW-0472">Membrane</keyword>
<dbReference type="InterPro" id="IPR036259">
    <property type="entry name" value="MFS_trans_sf"/>
</dbReference>
<dbReference type="Pfam" id="PF07690">
    <property type="entry name" value="MFS_1"/>
    <property type="match status" value="1"/>
</dbReference>
<accession>A0ABR4M1M1</accession>
<evidence type="ECO:0000256" key="11">
    <source>
        <dbReference type="ARBA" id="ARBA00044884"/>
    </source>
</evidence>
<keyword evidence="27" id="KW-1185">Reference proteome</keyword>
<dbReference type="SUPFAM" id="SSF103473">
    <property type="entry name" value="MFS general substrate transporter"/>
    <property type="match status" value="1"/>
</dbReference>
<comment type="subunit">
    <text evidence="24">Homodimer. Interacts with lysosomal protein GLMP (via lumenal domain); the interaction starts while both proteins are still in the endoplasmic reticulum and is required for stabilization of MFSD1 in lysosomes but has no direct effect on its targeting to lysosomes or transporter activity.</text>
</comment>
<dbReference type="Proteomes" id="UP001610432">
    <property type="component" value="Unassembled WGS sequence"/>
</dbReference>
<dbReference type="InterPro" id="IPR052187">
    <property type="entry name" value="MFSD1"/>
</dbReference>
<evidence type="ECO:0000256" key="1">
    <source>
        <dbReference type="ARBA" id="ARBA00004155"/>
    </source>
</evidence>
<evidence type="ECO:0000256" key="15">
    <source>
        <dbReference type="ARBA" id="ARBA00044899"/>
    </source>
</evidence>
<feature type="transmembrane region" description="Helical" evidence="25">
    <location>
        <begin position="34"/>
        <end position="55"/>
    </location>
</feature>
<reference evidence="26 27" key="1">
    <citation type="submission" date="2024-07" db="EMBL/GenBank/DDBJ databases">
        <title>Section-level genome sequencing and comparative genomics of Aspergillus sections Usti and Cavernicolus.</title>
        <authorList>
            <consortium name="Lawrence Berkeley National Laboratory"/>
            <person name="Nybo J.L."/>
            <person name="Vesth T.C."/>
            <person name="Theobald S."/>
            <person name="Frisvad J.C."/>
            <person name="Larsen T.O."/>
            <person name="Kjaerboelling I."/>
            <person name="Rothschild-Mancinelli K."/>
            <person name="Lyhne E.K."/>
            <person name="Kogle M.E."/>
            <person name="Barry K."/>
            <person name="Clum A."/>
            <person name="Na H."/>
            <person name="Ledsgaard L."/>
            <person name="Lin J."/>
            <person name="Lipzen A."/>
            <person name="Kuo A."/>
            <person name="Riley R."/>
            <person name="Mondo S."/>
            <person name="Labutti K."/>
            <person name="Haridas S."/>
            <person name="Pangalinan J."/>
            <person name="Salamov A.A."/>
            <person name="Simmons B.A."/>
            <person name="Magnuson J.K."/>
            <person name="Chen J."/>
            <person name="Drula E."/>
            <person name="Henrissat B."/>
            <person name="Wiebenga A."/>
            <person name="Lubbers R.J."/>
            <person name="Gomes A.C."/>
            <person name="Macurrencykelacurrency M.R."/>
            <person name="Stajich J."/>
            <person name="Grigoriev I.V."/>
            <person name="Mortensen U.H."/>
            <person name="De Vries R.P."/>
            <person name="Baker S.E."/>
            <person name="Andersen M.R."/>
        </authorList>
    </citation>
    <scope>NUCLEOTIDE SEQUENCE [LARGE SCALE GENOMIC DNA]</scope>
    <source>
        <strain evidence="26 27">CBS 449.75</strain>
    </source>
</reference>
<evidence type="ECO:0000256" key="4">
    <source>
        <dbReference type="ARBA" id="ARBA00022692"/>
    </source>
</evidence>
<evidence type="ECO:0000256" key="6">
    <source>
        <dbReference type="ARBA" id="ARBA00023136"/>
    </source>
</evidence>
<evidence type="ECO:0000256" key="24">
    <source>
        <dbReference type="ARBA" id="ARBA00046376"/>
    </source>
</evidence>
<comment type="catalytic activity">
    <reaction evidence="18">
        <text>L-histidyl-L-alpha-amino acid(out) = L-histidyl-L-alpha-amino acid(in)</text>
        <dbReference type="Rhea" id="RHEA:79379"/>
        <dbReference type="ChEBI" id="CHEBI:229964"/>
    </reaction>
</comment>
<gene>
    <name evidence="26" type="ORF">BJX67DRAFT_377883</name>
</gene>
<evidence type="ECO:0000256" key="14">
    <source>
        <dbReference type="ARBA" id="ARBA00044898"/>
    </source>
</evidence>
<organism evidence="26 27">
    <name type="scientific">Aspergillus lucknowensis</name>
    <dbReference type="NCBI Taxonomy" id="176173"/>
    <lineage>
        <taxon>Eukaryota</taxon>
        <taxon>Fungi</taxon>
        <taxon>Dikarya</taxon>
        <taxon>Ascomycota</taxon>
        <taxon>Pezizomycotina</taxon>
        <taxon>Eurotiomycetes</taxon>
        <taxon>Eurotiomycetidae</taxon>
        <taxon>Eurotiales</taxon>
        <taxon>Aspergillaceae</taxon>
        <taxon>Aspergillus</taxon>
        <taxon>Aspergillus subgen. Nidulantes</taxon>
    </lineage>
</organism>
<keyword evidence="5 25" id="KW-1133">Transmembrane helix</keyword>